<comment type="caution">
    <text evidence="2">The sequence shown here is derived from an EMBL/GenBank/DDBJ whole genome shotgun (WGS) entry which is preliminary data.</text>
</comment>
<evidence type="ECO:0000313" key="3">
    <source>
        <dbReference type="Proteomes" id="UP000479710"/>
    </source>
</evidence>
<dbReference type="Proteomes" id="UP000479710">
    <property type="component" value="Unassembled WGS sequence"/>
</dbReference>
<feature type="region of interest" description="Disordered" evidence="1">
    <location>
        <begin position="1"/>
        <end position="68"/>
    </location>
</feature>
<dbReference type="EMBL" id="SPHZ02000008">
    <property type="protein sequence ID" value="KAF0901400.1"/>
    <property type="molecule type" value="Genomic_DNA"/>
</dbReference>
<name>A0A6G1CMQ2_9ORYZ</name>
<gene>
    <name evidence="2" type="ORF">E2562_000281</name>
</gene>
<sequence>MRAANSASCPHLRRIPGGPSTRHRAARHPHAPIPPPFSPRTRPSGATTTKGKVETAPGADSSTAPAAA</sequence>
<evidence type="ECO:0000313" key="2">
    <source>
        <dbReference type="EMBL" id="KAF0901400.1"/>
    </source>
</evidence>
<accession>A0A6G1CMQ2</accession>
<organism evidence="2 3">
    <name type="scientific">Oryza meyeriana var. granulata</name>
    <dbReference type="NCBI Taxonomy" id="110450"/>
    <lineage>
        <taxon>Eukaryota</taxon>
        <taxon>Viridiplantae</taxon>
        <taxon>Streptophyta</taxon>
        <taxon>Embryophyta</taxon>
        <taxon>Tracheophyta</taxon>
        <taxon>Spermatophyta</taxon>
        <taxon>Magnoliopsida</taxon>
        <taxon>Liliopsida</taxon>
        <taxon>Poales</taxon>
        <taxon>Poaceae</taxon>
        <taxon>BOP clade</taxon>
        <taxon>Oryzoideae</taxon>
        <taxon>Oryzeae</taxon>
        <taxon>Oryzinae</taxon>
        <taxon>Oryza</taxon>
        <taxon>Oryza meyeriana</taxon>
    </lineage>
</organism>
<dbReference type="AlphaFoldDB" id="A0A6G1CMQ2"/>
<protein>
    <submittedName>
        <fullName evidence="2">Uncharacterized protein</fullName>
    </submittedName>
</protein>
<proteinExistence type="predicted"/>
<keyword evidence="3" id="KW-1185">Reference proteome</keyword>
<reference evidence="2 3" key="1">
    <citation type="submission" date="2019-11" db="EMBL/GenBank/DDBJ databases">
        <title>Whole genome sequence of Oryza granulata.</title>
        <authorList>
            <person name="Li W."/>
        </authorList>
    </citation>
    <scope>NUCLEOTIDE SEQUENCE [LARGE SCALE GENOMIC DNA]</scope>
    <source>
        <strain evidence="3">cv. Menghai</strain>
        <tissue evidence="2">Leaf</tissue>
    </source>
</reference>
<evidence type="ECO:0000256" key="1">
    <source>
        <dbReference type="SAM" id="MobiDB-lite"/>
    </source>
</evidence>
<feature type="compositionally biased region" description="Basic residues" evidence="1">
    <location>
        <begin position="21"/>
        <end position="30"/>
    </location>
</feature>